<name>A0A8T0WYK2_PANVG</name>
<sequence length="235" mass="26019">MSGFVLRRFTELVSEGVKTDKGFKDVHLNKVATDLSEFLGMEISGTQVYNHLRKWRARWDHPKDAEFLNVPLAYYPQMLAIFASGVATGRFAMGSNEPLGVPTPADAIDLEADATPAVTHEGQNTATDRRSKAEGGQSLGKRKRGLSEEECSYMTGLTEAVWGFVEAVKETAHSEGAPGIVKAVMSCNNFSKGQLMFCLDHLMEHKRTALGFLDMDADEKDMWLVSHLTKHIFYG</sequence>
<dbReference type="AlphaFoldDB" id="A0A8T0WYK2"/>
<evidence type="ECO:0008006" key="4">
    <source>
        <dbReference type="Google" id="ProtNLM"/>
    </source>
</evidence>
<comment type="caution">
    <text evidence="2">The sequence shown here is derived from an EMBL/GenBank/DDBJ whole genome shotgun (WGS) entry which is preliminary data.</text>
</comment>
<gene>
    <name evidence="2" type="ORF">PVAP13_1NG182200</name>
</gene>
<dbReference type="Proteomes" id="UP000823388">
    <property type="component" value="Chromosome 1N"/>
</dbReference>
<keyword evidence="3" id="KW-1185">Reference proteome</keyword>
<evidence type="ECO:0000313" key="3">
    <source>
        <dbReference type="Proteomes" id="UP000823388"/>
    </source>
</evidence>
<accession>A0A8T0WYK2</accession>
<dbReference type="EMBL" id="CM029038">
    <property type="protein sequence ID" value="KAG2649983.1"/>
    <property type="molecule type" value="Genomic_DNA"/>
</dbReference>
<proteinExistence type="predicted"/>
<organism evidence="2 3">
    <name type="scientific">Panicum virgatum</name>
    <name type="common">Blackwell switchgrass</name>
    <dbReference type="NCBI Taxonomy" id="38727"/>
    <lineage>
        <taxon>Eukaryota</taxon>
        <taxon>Viridiplantae</taxon>
        <taxon>Streptophyta</taxon>
        <taxon>Embryophyta</taxon>
        <taxon>Tracheophyta</taxon>
        <taxon>Spermatophyta</taxon>
        <taxon>Magnoliopsida</taxon>
        <taxon>Liliopsida</taxon>
        <taxon>Poales</taxon>
        <taxon>Poaceae</taxon>
        <taxon>PACMAD clade</taxon>
        <taxon>Panicoideae</taxon>
        <taxon>Panicodae</taxon>
        <taxon>Paniceae</taxon>
        <taxon>Panicinae</taxon>
        <taxon>Panicum</taxon>
        <taxon>Panicum sect. Hiantes</taxon>
    </lineage>
</organism>
<evidence type="ECO:0000313" key="2">
    <source>
        <dbReference type="EMBL" id="KAG2649983.1"/>
    </source>
</evidence>
<protein>
    <recommendedName>
        <fullName evidence="4">Myb/SANT-like domain-containing protein</fullName>
    </recommendedName>
</protein>
<evidence type="ECO:0000256" key="1">
    <source>
        <dbReference type="SAM" id="MobiDB-lite"/>
    </source>
</evidence>
<feature type="region of interest" description="Disordered" evidence="1">
    <location>
        <begin position="118"/>
        <end position="144"/>
    </location>
</feature>
<dbReference type="PANTHER" id="PTHR47127">
    <property type="entry name" value="10A19I.15"/>
    <property type="match status" value="1"/>
</dbReference>
<reference evidence="2" key="1">
    <citation type="submission" date="2020-05" db="EMBL/GenBank/DDBJ databases">
        <title>WGS assembly of Panicum virgatum.</title>
        <authorList>
            <person name="Lovell J.T."/>
            <person name="Jenkins J."/>
            <person name="Shu S."/>
            <person name="Juenger T.E."/>
            <person name="Schmutz J."/>
        </authorList>
    </citation>
    <scope>NUCLEOTIDE SEQUENCE</scope>
    <source>
        <strain evidence="2">AP13</strain>
    </source>
</reference>